<dbReference type="OrthoDB" id="5244112at2759"/>
<dbReference type="STRING" id="158607.A0A2P5HG80"/>
<organism evidence="2 3">
    <name type="scientific">Diaporthe helianthi</name>
    <dbReference type="NCBI Taxonomy" id="158607"/>
    <lineage>
        <taxon>Eukaryota</taxon>
        <taxon>Fungi</taxon>
        <taxon>Dikarya</taxon>
        <taxon>Ascomycota</taxon>
        <taxon>Pezizomycotina</taxon>
        <taxon>Sordariomycetes</taxon>
        <taxon>Sordariomycetidae</taxon>
        <taxon>Diaporthales</taxon>
        <taxon>Diaporthaceae</taxon>
        <taxon>Diaporthe</taxon>
    </lineage>
</organism>
<dbReference type="InParanoid" id="A0A2P5HG80"/>
<reference evidence="2" key="1">
    <citation type="submission" date="2017-09" db="EMBL/GenBank/DDBJ databases">
        <title>Polyketide synthases of a Diaporthe helianthi virulent isolate.</title>
        <authorList>
            <person name="Baroncelli R."/>
        </authorList>
    </citation>
    <scope>NUCLEOTIDE SEQUENCE [LARGE SCALE GENOMIC DNA]</scope>
    <source>
        <strain evidence="2">7/96</strain>
    </source>
</reference>
<name>A0A2P5HG80_DIAHE</name>
<dbReference type="EMBL" id="MAVT02002489">
    <property type="protein sequence ID" value="POS69251.1"/>
    <property type="molecule type" value="Genomic_DNA"/>
</dbReference>
<dbReference type="AlphaFoldDB" id="A0A2P5HG80"/>
<feature type="compositionally biased region" description="Low complexity" evidence="1">
    <location>
        <begin position="101"/>
        <end position="110"/>
    </location>
</feature>
<sequence length="204" mass="23366">MSSFIAVCVTFLGLTLIIVNVAVFLQMLLSFPAMLSSNSQAYVQQQRKQHHIPSSREDLDERYAVAAEEDNDDEDDQEWETTERWADEAAEDDDAEEEEQQQQQYQAADDCSPEACVTPRVLVTPATRSDSMTRGRPLRRQRRRYIARTMLRVKDIGRVLDSDYESEYSEAERRPVGGGARSRDRAGRAGHDCRGGWRGMDWTR</sequence>
<gene>
    <name evidence="2" type="ORF">DHEL01_v212356</name>
</gene>
<evidence type="ECO:0000313" key="2">
    <source>
        <dbReference type="EMBL" id="POS69251.1"/>
    </source>
</evidence>
<keyword evidence="3" id="KW-1185">Reference proteome</keyword>
<feature type="region of interest" description="Disordered" evidence="1">
    <location>
        <begin position="67"/>
        <end position="112"/>
    </location>
</feature>
<feature type="compositionally biased region" description="Basic and acidic residues" evidence="1">
    <location>
        <begin position="170"/>
        <end position="204"/>
    </location>
</feature>
<feature type="region of interest" description="Disordered" evidence="1">
    <location>
        <begin position="164"/>
        <end position="204"/>
    </location>
</feature>
<proteinExistence type="predicted"/>
<feature type="compositionally biased region" description="Acidic residues" evidence="1">
    <location>
        <begin position="88"/>
        <end position="100"/>
    </location>
</feature>
<accession>A0A2P5HG80</accession>
<dbReference type="Proteomes" id="UP000094444">
    <property type="component" value="Unassembled WGS sequence"/>
</dbReference>
<evidence type="ECO:0000313" key="3">
    <source>
        <dbReference type="Proteomes" id="UP000094444"/>
    </source>
</evidence>
<feature type="compositionally biased region" description="Acidic residues" evidence="1">
    <location>
        <begin position="67"/>
        <end position="80"/>
    </location>
</feature>
<protein>
    <submittedName>
        <fullName evidence="2">Uncharacterized protein</fullName>
    </submittedName>
</protein>
<evidence type="ECO:0000256" key="1">
    <source>
        <dbReference type="SAM" id="MobiDB-lite"/>
    </source>
</evidence>
<comment type="caution">
    <text evidence="2">The sequence shown here is derived from an EMBL/GenBank/DDBJ whole genome shotgun (WGS) entry which is preliminary data.</text>
</comment>